<dbReference type="PANTHER" id="PTHR43737">
    <property type="entry name" value="BLL7424 PROTEIN"/>
    <property type="match status" value="1"/>
</dbReference>
<gene>
    <name evidence="1" type="ORF">K227x_55350</name>
</gene>
<dbReference type="PROSITE" id="PS51318">
    <property type="entry name" value="TAT"/>
    <property type="match status" value="1"/>
</dbReference>
<dbReference type="EMBL" id="CP036525">
    <property type="protein sequence ID" value="QDT07110.1"/>
    <property type="molecule type" value="Genomic_DNA"/>
</dbReference>
<dbReference type="KEGG" id="rlc:K227x_55350"/>
<organism evidence="1 2">
    <name type="scientific">Rubripirellula lacrimiformis</name>
    <dbReference type="NCBI Taxonomy" id="1930273"/>
    <lineage>
        <taxon>Bacteria</taxon>
        <taxon>Pseudomonadati</taxon>
        <taxon>Planctomycetota</taxon>
        <taxon>Planctomycetia</taxon>
        <taxon>Pirellulales</taxon>
        <taxon>Pirellulaceae</taxon>
        <taxon>Rubripirellula</taxon>
    </lineage>
</organism>
<accession>A0A517NIZ3</accession>
<name>A0A517NIZ3_9BACT</name>
<evidence type="ECO:0000313" key="1">
    <source>
        <dbReference type="EMBL" id="QDT07110.1"/>
    </source>
</evidence>
<dbReference type="Proteomes" id="UP000318538">
    <property type="component" value="Chromosome"/>
</dbReference>
<protein>
    <recommendedName>
        <fullName evidence="3">DUF1501 domain-containing protein</fullName>
    </recommendedName>
</protein>
<evidence type="ECO:0008006" key="3">
    <source>
        <dbReference type="Google" id="ProtNLM"/>
    </source>
</evidence>
<dbReference type="AlphaFoldDB" id="A0A517NIZ3"/>
<dbReference type="InterPro" id="IPR006311">
    <property type="entry name" value="TAT_signal"/>
</dbReference>
<proteinExistence type="predicted"/>
<dbReference type="PANTHER" id="PTHR43737:SF1">
    <property type="entry name" value="DUF1501 DOMAIN-CONTAINING PROTEIN"/>
    <property type="match status" value="1"/>
</dbReference>
<dbReference type="SUPFAM" id="SSF53649">
    <property type="entry name" value="Alkaline phosphatase-like"/>
    <property type="match status" value="1"/>
</dbReference>
<evidence type="ECO:0000313" key="2">
    <source>
        <dbReference type="Proteomes" id="UP000318538"/>
    </source>
</evidence>
<keyword evidence="2" id="KW-1185">Reference proteome</keyword>
<reference evidence="1 2" key="1">
    <citation type="submission" date="2019-02" db="EMBL/GenBank/DDBJ databases">
        <title>Deep-cultivation of Planctomycetes and their phenomic and genomic characterization uncovers novel biology.</title>
        <authorList>
            <person name="Wiegand S."/>
            <person name="Jogler M."/>
            <person name="Boedeker C."/>
            <person name="Pinto D."/>
            <person name="Vollmers J."/>
            <person name="Rivas-Marin E."/>
            <person name="Kohn T."/>
            <person name="Peeters S.H."/>
            <person name="Heuer A."/>
            <person name="Rast P."/>
            <person name="Oberbeckmann S."/>
            <person name="Bunk B."/>
            <person name="Jeske O."/>
            <person name="Meyerdierks A."/>
            <person name="Storesund J.E."/>
            <person name="Kallscheuer N."/>
            <person name="Luecker S."/>
            <person name="Lage O.M."/>
            <person name="Pohl T."/>
            <person name="Merkel B.J."/>
            <person name="Hornburger P."/>
            <person name="Mueller R.-W."/>
            <person name="Bruemmer F."/>
            <person name="Labrenz M."/>
            <person name="Spormann A.M."/>
            <person name="Op den Camp H."/>
            <person name="Overmann J."/>
            <person name="Amann R."/>
            <person name="Jetten M.S.M."/>
            <person name="Mascher T."/>
            <person name="Medema M.H."/>
            <person name="Devos D.P."/>
            <person name="Kaster A.-K."/>
            <person name="Ovreas L."/>
            <person name="Rohde M."/>
            <person name="Galperin M.Y."/>
            <person name="Jogler C."/>
        </authorList>
    </citation>
    <scope>NUCLEOTIDE SEQUENCE [LARGE SCALE GENOMIC DNA]</scope>
    <source>
        <strain evidence="1 2">K22_7</strain>
    </source>
</reference>
<dbReference type="InterPro" id="IPR017850">
    <property type="entry name" value="Alkaline_phosphatase_core_sf"/>
</dbReference>
<dbReference type="Pfam" id="PF07394">
    <property type="entry name" value="DUF1501"/>
    <property type="match status" value="1"/>
</dbReference>
<sequence>MATNTATASFITPALQAFPNLMTINRKRTGFCGRTRREFLWQSGAGFGAAAMSSMLSRDGFFGASAGASESAFRNPLAAKPPHFAPKAKSVIFLFMYGGPSHIDTFDYKPKMNGMDGKTVDVKTFGRGGHKAGGRIVEPRWKFKQHGQCGKWVSSLFPNVAKHVDDIAFLHSMTADSPIHGSAMLMMNSGKILSGNPAIGSWVNYGLGSVNENMPGFVVMLDPTGGPISGAKNWSSGYMPATYAGTVFRSKGAPILDLAAPADFPEGVQRTLIDSIQNANTQHMAMHPGNDDLASRIASYELAYNMQSTAPEAVDLAGEDAQTLAMYGIDKEGTRDFGTRCLMARRLVQRGVRFVQLYSGGAHNDDNWDAHGDLETNHNKHAGHTDQPIAALLADLKRTGMLDETLVVWGGEFGRQPTAEYANGSGRDHNAYGFTMWMAGGGIKGGVSHGTTDELGAAAVENPLHVKNLHATILHQLGLDPNHLSYFYSGLDQKLVGVEEVEPIHEIIA</sequence>
<dbReference type="InterPro" id="IPR010869">
    <property type="entry name" value="DUF1501"/>
</dbReference>